<accession>A0ABQ5EW98</accession>
<dbReference type="Proteomes" id="UP001151760">
    <property type="component" value="Unassembled WGS sequence"/>
</dbReference>
<name>A0ABQ5EW98_9ASTR</name>
<reference evidence="1" key="1">
    <citation type="journal article" date="2022" name="Int. J. Mol. Sci.">
        <title>Draft Genome of Tanacetum Coccineum: Genomic Comparison of Closely Related Tanacetum-Family Plants.</title>
        <authorList>
            <person name="Yamashiro T."/>
            <person name="Shiraishi A."/>
            <person name="Nakayama K."/>
            <person name="Satake H."/>
        </authorList>
    </citation>
    <scope>NUCLEOTIDE SEQUENCE</scope>
</reference>
<dbReference type="EMBL" id="BQNB010016738">
    <property type="protein sequence ID" value="GJT55225.1"/>
    <property type="molecule type" value="Genomic_DNA"/>
</dbReference>
<comment type="caution">
    <text evidence="1">The sequence shown here is derived from an EMBL/GenBank/DDBJ whole genome shotgun (WGS) entry which is preliminary data.</text>
</comment>
<sequence>MRSRRVTSLAVLKVDKISDLQEVLEEPYGESIMIMSLVLGEAYGCILRFEKKMDEASSIFHDGTDLNFDSKTSRRISCVASKVVVESGRKSNSMLITCRYHGAKRKESSESLRLRFSQVPNTPSVYMILAALESRLGLGACDGLDGTKRGYQGLELR</sequence>
<organism evidence="1 2">
    <name type="scientific">Tanacetum coccineum</name>
    <dbReference type="NCBI Taxonomy" id="301880"/>
    <lineage>
        <taxon>Eukaryota</taxon>
        <taxon>Viridiplantae</taxon>
        <taxon>Streptophyta</taxon>
        <taxon>Embryophyta</taxon>
        <taxon>Tracheophyta</taxon>
        <taxon>Spermatophyta</taxon>
        <taxon>Magnoliopsida</taxon>
        <taxon>eudicotyledons</taxon>
        <taxon>Gunneridae</taxon>
        <taxon>Pentapetalae</taxon>
        <taxon>asterids</taxon>
        <taxon>campanulids</taxon>
        <taxon>Asterales</taxon>
        <taxon>Asteraceae</taxon>
        <taxon>Asteroideae</taxon>
        <taxon>Anthemideae</taxon>
        <taxon>Anthemidinae</taxon>
        <taxon>Tanacetum</taxon>
    </lineage>
</organism>
<keyword evidence="2" id="KW-1185">Reference proteome</keyword>
<evidence type="ECO:0000313" key="2">
    <source>
        <dbReference type="Proteomes" id="UP001151760"/>
    </source>
</evidence>
<protein>
    <submittedName>
        <fullName evidence="1">Uncharacterized protein</fullName>
    </submittedName>
</protein>
<proteinExistence type="predicted"/>
<reference evidence="1" key="2">
    <citation type="submission" date="2022-01" db="EMBL/GenBank/DDBJ databases">
        <authorList>
            <person name="Yamashiro T."/>
            <person name="Shiraishi A."/>
            <person name="Satake H."/>
            <person name="Nakayama K."/>
        </authorList>
    </citation>
    <scope>NUCLEOTIDE SEQUENCE</scope>
</reference>
<evidence type="ECO:0000313" key="1">
    <source>
        <dbReference type="EMBL" id="GJT55225.1"/>
    </source>
</evidence>
<gene>
    <name evidence="1" type="ORF">Tco_0990279</name>
</gene>